<dbReference type="Gene3D" id="3.30.450.20">
    <property type="entry name" value="PAS domain"/>
    <property type="match status" value="1"/>
</dbReference>
<dbReference type="InterPro" id="IPR036890">
    <property type="entry name" value="HATPase_C_sf"/>
</dbReference>
<gene>
    <name evidence="25" type="ORF">LPB138_06600</name>
</gene>
<dbReference type="InterPro" id="IPR005467">
    <property type="entry name" value="His_kinase_dom"/>
</dbReference>
<dbReference type="GO" id="GO:0005737">
    <property type="term" value="C:cytoplasm"/>
    <property type="evidence" value="ECO:0007669"/>
    <property type="project" value="UniProtKB-SubCell"/>
</dbReference>
<evidence type="ECO:0000256" key="21">
    <source>
        <dbReference type="ARBA" id="ARBA00024827"/>
    </source>
</evidence>
<sequence>MVLNTNIFEKLRKVYLLAILAIALTIIISQILIQQHINSQLNDSRIVNIAGRQRMLSQKLTKEILLLKDNTDRKNNINLIENTFNLWVQSHNGLQNGDKTLELPKENNQEILSMFKETNLYFQPINDAVKSLLNKLEINPNLPAKSIENEINTVSINENDFLQNMNNIVFKYDELSKSKVEKLKFIERLLLLISLIILALEIIFFFRPISLKIRDTVLDLLSTKQEALVKAKELEEMYISKEESLQELQELNFAIDTAALFVSTNSEGNAMYMSKKFQNLLGIRSNNIQGPVEELITSDEGQQIYLKELIQNRRKIWDGEVQVITHNKSNIWLEMSIIPLTRFNLKQKTLILCSDITKRKVNEVELDKISKQTYNEKIQTQKIISSKIIEAQEEERKRIAKDIHDGIGQMLTALKFNVESVNINNTENTIRKIEDLKTLSKELIKGVRMATFNLTPPELTDHGIGPALQKLTSQLSKLTSKNILFENATNFNDRFDSLIETNLYRITQEAVNNAIKYAQSNYILVTINHSDSLLSISIQDDGNGFSMDEVKKRKNKGMGLLFMEERIKYINGRLFIHSEKGKGTRITINTPF</sequence>
<comment type="cofactor">
    <cofactor evidence="2">
        <name>[4Fe-4S] cluster</name>
        <dbReference type="ChEBI" id="CHEBI:49883"/>
    </cofactor>
</comment>
<keyword evidence="13" id="KW-0547">Nucleotide-binding</keyword>
<evidence type="ECO:0000256" key="11">
    <source>
        <dbReference type="ARBA" id="ARBA00022692"/>
    </source>
</evidence>
<reference evidence="25 26" key="1">
    <citation type="submission" date="2016-10" db="EMBL/GenBank/DDBJ databases">
        <title>Lutibacter sp. LPB0138, isolated from marine gastropod.</title>
        <authorList>
            <person name="Kim E."/>
            <person name="Yi H."/>
        </authorList>
    </citation>
    <scope>NUCLEOTIDE SEQUENCE [LARGE SCALE GENOMIC DNA]</scope>
    <source>
        <strain evidence="25 26">LPB0138</strain>
    </source>
</reference>
<evidence type="ECO:0000256" key="12">
    <source>
        <dbReference type="ARBA" id="ARBA00022723"/>
    </source>
</evidence>
<dbReference type="SUPFAM" id="SSF55874">
    <property type="entry name" value="ATPase domain of HSP90 chaperone/DNA topoisomerase II/histidine kinase"/>
    <property type="match status" value="1"/>
</dbReference>
<dbReference type="NCBIfam" id="TIGR00229">
    <property type="entry name" value="sensory_box"/>
    <property type="match status" value="1"/>
</dbReference>
<comment type="catalytic activity">
    <reaction evidence="1">
        <text>ATP + protein L-histidine = ADP + protein N-phospho-L-histidine.</text>
        <dbReference type="EC" id="2.7.13.3"/>
    </reaction>
</comment>
<feature type="domain" description="Histidine kinase" evidence="24">
    <location>
        <begin position="503"/>
        <end position="592"/>
    </location>
</feature>
<dbReference type="KEGG" id="lul:LPB138_06600"/>
<keyword evidence="8" id="KW-0963">Cytoplasm</keyword>
<dbReference type="PRINTS" id="PR00344">
    <property type="entry name" value="BCTRLSENSOR"/>
</dbReference>
<evidence type="ECO:0000256" key="17">
    <source>
        <dbReference type="ARBA" id="ARBA00023004"/>
    </source>
</evidence>
<dbReference type="GO" id="GO:0046872">
    <property type="term" value="F:metal ion binding"/>
    <property type="evidence" value="ECO:0007669"/>
    <property type="project" value="UniProtKB-KW"/>
</dbReference>
<keyword evidence="11 23" id="KW-0812">Transmembrane</keyword>
<dbReference type="GO" id="GO:0005524">
    <property type="term" value="F:ATP binding"/>
    <property type="evidence" value="ECO:0007669"/>
    <property type="project" value="UniProtKB-KW"/>
</dbReference>
<dbReference type="Proteomes" id="UP000176050">
    <property type="component" value="Chromosome"/>
</dbReference>
<accession>A0A1D8PC04</accession>
<dbReference type="STRING" id="1850246.LPB138_06600"/>
<dbReference type="GO" id="GO:0016020">
    <property type="term" value="C:membrane"/>
    <property type="evidence" value="ECO:0007669"/>
    <property type="project" value="UniProtKB-SubCell"/>
</dbReference>
<dbReference type="InterPro" id="IPR000014">
    <property type="entry name" value="PAS"/>
</dbReference>
<evidence type="ECO:0000256" key="1">
    <source>
        <dbReference type="ARBA" id="ARBA00000085"/>
    </source>
</evidence>
<evidence type="ECO:0000256" key="19">
    <source>
        <dbReference type="ARBA" id="ARBA00023014"/>
    </source>
</evidence>
<evidence type="ECO:0000256" key="3">
    <source>
        <dbReference type="ARBA" id="ARBA00004141"/>
    </source>
</evidence>
<evidence type="ECO:0000256" key="13">
    <source>
        <dbReference type="ARBA" id="ARBA00022741"/>
    </source>
</evidence>
<dbReference type="SMART" id="SM00387">
    <property type="entry name" value="HATPase_c"/>
    <property type="match status" value="1"/>
</dbReference>
<comment type="subcellular location">
    <subcellularLocation>
        <location evidence="4">Cytoplasm</location>
    </subcellularLocation>
    <subcellularLocation>
        <location evidence="3">Membrane</location>
        <topology evidence="3">Multi-pass membrane protein</topology>
    </subcellularLocation>
</comment>
<feature type="transmembrane region" description="Helical" evidence="23">
    <location>
        <begin position="14"/>
        <end position="33"/>
    </location>
</feature>
<protein>
    <recommendedName>
        <fullName evidence="6">Oxygen sensor histidine kinase NreB</fullName>
        <ecNumber evidence="5">2.7.13.3</ecNumber>
    </recommendedName>
    <alternativeName>
        <fullName evidence="22">Nitrogen regulation protein B</fullName>
    </alternativeName>
</protein>
<keyword evidence="7" id="KW-0004">4Fe-4S</keyword>
<keyword evidence="10" id="KW-0808">Transferase</keyword>
<evidence type="ECO:0000256" key="16">
    <source>
        <dbReference type="ARBA" id="ARBA00022989"/>
    </source>
</evidence>
<organism evidence="25 26">
    <name type="scientific">Urechidicola croceus</name>
    <dbReference type="NCBI Taxonomy" id="1850246"/>
    <lineage>
        <taxon>Bacteria</taxon>
        <taxon>Pseudomonadati</taxon>
        <taxon>Bacteroidota</taxon>
        <taxon>Flavobacteriia</taxon>
        <taxon>Flavobacteriales</taxon>
        <taxon>Flavobacteriaceae</taxon>
        <taxon>Urechidicola</taxon>
    </lineage>
</organism>
<keyword evidence="14 25" id="KW-0418">Kinase</keyword>
<evidence type="ECO:0000256" key="20">
    <source>
        <dbReference type="ARBA" id="ARBA00023136"/>
    </source>
</evidence>
<keyword evidence="12" id="KW-0479">Metal-binding</keyword>
<dbReference type="EMBL" id="CP017478">
    <property type="protein sequence ID" value="AOW22035.1"/>
    <property type="molecule type" value="Genomic_DNA"/>
</dbReference>
<evidence type="ECO:0000256" key="14">
    <source>
        <dbReference type="ARBA" id="ARBA00022777"/>
    </source>
</evidence>
<dbReference type="EC" id="2.7.13.3" evidence="5"/>
<dbReference type="InterPro" id="IPR003594">
    <property type="entry name" value="HATPase_dom"/>
</dbReference>
<dbReference type="SUPFAM" id="SSF55785">
    <property type="entry name" value="PYP-like sensor domain (PAS domain)"/>
    <property type="match status" value="1"/>
</dbReference>
<keyword evidence="18" id="KW-0902">Two-component regulatory system</keyword>
<evidence type="ECO:0000256" key="18">
    <source>
        <dbReference type="ARBA" id="ARBA00023012"/>
    </source>
</evidence>
<evidence type="ECO:0000256" key="9">
    <source>
        <dbReference type="ARBA" id="ARBA00022553"/>
    </source>
</evidence>
<dbReference type="InterPro" id="IPR035965">
    <property type="entry name" value="PAS-like_dom_sf"/>
</dbReference>
<dbReference type="Pfam" id="PF02518">
    <property type="entry name" value="HATPase_c"/>
    <property type="match status" value="1"/>
</dbReference>
<evidence type="ECO:0000313" key="26">
    <source>
        <dbReference type="Proteomes" id="UP000176050"/>
    </source>
</evidence>
<keyword evidence="26" id="KW-1185">Reference proteome</keyword>
<dbReference type="InterPro" id="IPR050482">
    <property type="entry name" value="Sensor_HK_TwoCompSys"/>
</dbReference>
<dbReference type="GO" id="GO:0000155">
    <property type="term" value="F:phosphorelay sensor kinase activity"/>
    <property type="evidence" value="ECO:0007669"/>
    <property type="project" value="InterPro"/>
</dbReference>
<dbReference type="Gene3D" id="1.20.5.1930">
    <property type="match status" value="1"/>
</dbReference>
<evidence type="ECO:0000259" key="24">
    <source>
        <dbReference type="PROSITE" id="PS50109"/>
    </source>
</evidence>
<evidence type="ECO:0000256" key="23">
    <source>
        <dbReference type="SAM" id="Phobius"/>
    </source>
</evidence>
<evidence type="ECO:0000256" key="6">
    <source>
        <dbReference type="ARBA" id="ARBA00017322"/>
    </source>
</evidence>
<proteinExistence type="predicted"/>
<dbReference type="Gene3D" id="3.30.565.10">
    <property type="entry name" value="Histidine kinase-like ATPase, C-terminal domain"/>
    <property type="match status" value="1"/>
</dbReference>
<dbReference type="Pfam" id="PF07730">
    <property type="entry name" value="HisKA_3"/>
    <property type="match status" value="1"/>
</dbReference>
<keyword evidence="9" id="KW-0597">Phosphoprotein</keyword>
<keyword evidence="20 23" id="KW-0472">Membrane</keyword>
<dbReference type="InterPro" id="IPR011712">
    <property type="entry name" value="Sig_transdc_His_kin_sub3_dim/P"/>
</dbReference>
<comment type="function">
    <text evidence="21">Member of the two-component regulatory system NreB/NreC involved in the control of dissimilatory nitrate/nitrite reduction in response to oxygen. NreB functions as a direct oxygen sensor histidine kinase which is autophosphorylated, in the absence of oxygen, probably at the conserved histidine residue, and transfers its phosphate group probably to a conserved aspartate residue of NreC. NreB/NreC activates the expression of the nitrate (narGHJI) and nitrite (nir) reductase operons, as well as the putative nitrate transporter gene narT.</text>
</comment>
<dbReference type="PROSITE" id="PS50109">
    <property type="entry name" value="HIS_KIN"/>
    <property type="match status" value="1"/>
</dbReference>
<evidence type="ECO:0000256" key="4">
    <source>
        <dbReference type="ARBA" id="ARBA00004496"/>
    </source>
</evidence>
<dbReference type="GO" id="GO:0046983">
    <property type="term" value="F:protein dimerization activity"/>
    <property type="evidence" value="ECO:0007669"/>
    <property type="project" value="InterPro"/>
</dbReference>
<dbReference type="PANTHER" id="PTHR24421:SF10">
    <property type="entry name" value="NITRATE_NITRITE SENSOR PROTEIN NARQ"/>
    <property type="match status" value="1"/>
</dbReference>
<evidence type="ECO:0000256" key="10">
    <source>
        <dbReference type="ARBA" id="ARBA00022679"/>
    </source>
</evidence>
<evidence type="ECO:0000256" key="22">
    <source>
        <dbReference type="ARBA" id="ARBA00030800"/>
    </source>
</evidence>
<evidence type="ECO:0000256" key="7">
    <source>
        <dbReference type="ARBA" id="ARBA00022485"/>
    </source>
</evidence>
<keyword evidence="17" id="KW-0408">Iron</keyword>
<dbReference type="InterPro" id="IPR029095">
    <property type="entry name" value="NarX-like_N"/>
</dbReference>
<dbReference type="AlphaFoldDB" id="A0A1D8PC04"/>
<keyword evidence="15" id="KW-0067">ATP-binding</keyword>
<dbReference type="Pfam" id="PF13426">
    <property type="entry name" value="PAS_9"/>
    <property type="match status" value="1"/>
</dbReference>
<evidence type="ECO:0000256" key="8">
    <source>
        <dbReference type="ARBA" id="ARBA00022490"/>
    </source>
</evidence>
<dbReference type="GO" id="GO:0051539">
    <property type="term" value="F:4 iron, 4 sulfur cluster binding"/>
    <property type="evidence" value="ECO:0007669"/>
    <property type="project" value="UniProtKB-KW"/>
</dbReference>
<keyword evidence="16 23" id="KW-1133">Transmembrane helix</keyword>
<feature type="transmembrane region" description="Helical" evidence="23">
    <location>
        <begin position="185"/>
        <end position="206"/>
    </location>
</feature>
<dbReference type="PANTHER" id="PTHR24421">
    <property type="entry name" value="NITRATE/NITRITE SENSOR PROTEIN NARX-RELATED"/>
    <property type="match status" value="1"/>
</dbReference>
<evidence type="ECO:0000256" key="5">
    <source>
        <dbReference type="ARBA" id="ARBA00012438"/>
    </source>
</evidence>
<evidence type="ECO:0000256" key="15">
    <source>
        <dbReference type="ARBA" id="ARBA00022840"/>
    </source>
</evidence>
<evidence type="ECO:0000313" key="25">
    <source>
        <dbReference type="EMBL" id="AOW22035.1"/>
    </source>
</evidence>
<dbReference type="Pfam" id="PF13675">
    <property type="entry name" value="PilJ"/>
    <property type="match status" value="1"/>
</dbReference>
<name>A0A1D8PC04_9FLAO</name>
<keyword evidence="19" id="KW-0411">Iron-sulfur</keyword>
<dbReference type="InterPro" id="IPR004358">
    <property type="entry name" value="Sig_transdc_His_kin-like_C"/>
</dbReference>
<dbReference type="CDD" id="cd16917">
    <property type="entry name" value="HATPase_UhpB-NarQ-NarX-like"/>
    <property type="match status" value="1"/>
</dbReference>
<evidence type="ECO:0000256" key="2">
    <source>
        <dbReference type="ARBA" id="ARBA00001966"/>
    </source>
</evidence>